<evidence type="ECO:0000256" key="1">
    <source>
        <dbReference type="ARBA" id="ARBA00022786"/>
    </source>
</evidence>
<dbReference type="Pfam" id="PF00179">
    <property type="entry name" value="UQ_con"/>
    <property type="match status" value="1"/>
</dbReference>
<dbReference type="InterPro" id="IPR016135">
    <property type="entry name" value="UBQ-conjugating_enzyme/RWD"/>
</dbReference>
<dbReference type="PROSITE" id="PS50127">
    <property type="entry name" value="UBC_2"/>
    <property type="match status" value="1"/>
</dbReference>
<evidence type="ECO:0000256" key="2">
    <source>
        <dbReference type="SAM" id="MobiDB-lite"/>
    </source>
</evidence>
<proteinExistence type="predicted"/>
<protein>
    <submittedName>
        <fullName evidence="4">Ubiquitin-conjugating enzyme</fullName>
    </submittedName>
</protein>
<evidence type="ECO:0000313" key="4">
    <source>
        <dbReference type="EMBL" id="KAJ6259108.1"/>
    </source>
</evidence>
<dbReference type="SUPFAM" id="SSF54495">
    <property type="entry name" value="UBC-like"/>
    <property type="match status" value="1"/>
</dbReference>
<feature type="domain" description="UBC core" evidence="3">
    <location>
        <begin position="5"/>
        <end position="173"/>
    </location>
</feature>
<dbReference type="SMART" id="SM00212">
    <property type="entry name" value="UBCc"/>
    <property type="match status" value="1"/>
</dbReference>
<dbReference type="GO" id="GO:0006301">
    <property type="term" value="P:DNA damage tolerance"/>
    <property type="evidence" value="ECO:0007669"/>
    <property type="project" value="UniProtKB-ARBA"/>
</dbReference>
<keyword evidence="5" id="KW-1185">Reference proteome</keyword>
<dbReference type="Gene3D" id="3.10.110.10">
    <property type="entry name" value="Ubiquitin Conjugating Enzyme"/>
    <property type="match status" value="1"/>
</dbReference>
<dbReference type="AlphaFoldDB" id="A0AAD6IV21"/>
<comment type="caution">
    <text evidence="4">The sequence shown here is derived from an EMBL/GenBank/DDBJ whole genome shotgun (WGS) entry which is preliminary data.</text>
</comment>
<dbReference type="PANTHER" id="PTHR24068">
    <property type="entry name" value="UBIQUITIN-CONJUGATING ENZYME E2"/>
    <property type="match status" value="1"/>
</dbReference>
<dbReference type="EMBL" id="JAQGDS010000007">
    <property type="protein sequence ID" value="KAJ6259108.1"/>
    <property type="molecule type" value="Genomic_DNA"/>
</dbReference>
<sequence>MAKVPRNFRLLEELEKGEKGQGSDACSLGLADGNDIMMSDWNGTILGPPHSAHENRIYSLKLNCGENYPDVPPTVQFISRIHLPCVDGTTGRVDPAKLSCLSGWKREFTMETVLLELRRYSALPSKPLTEHPERPLTRLALYRRLLKHSQNVTIAGPEPQLAPVDKTVDKTATNIRQKLKRTITKEFRKFTGRDFKVSQIRDALKVAYMGERCLRDATQQPPNPAAVAKITAFMDLYQQKGTKPLRRMQAERITVQPTAKPKPVKSISPYLQDLPPKYRHKATLVAGNVMPFIRYTGTKQNIGLTGLLHKRMQQRVKREERLDDLHLYLDYAIWEDVFEAQVRSNSTTHWRRQNPDDGVRWATVFKQAKATLQGQIFEQVVKAYNRSGECLEQIKEHEKERKRLLSEAKQKRKELKSSQTPQDPGGSGTIQISEEILLAGDEGTSRRTTEATPVLSGSEEVATAPPQKLSKGRQAKYSRIPGHKQDMANLRSIAATHGWTGASNDGILSHFLRTDR</sequence>
<reference evidence="4" key="1">
    <citation type="submission" date="2023-01" db="EMBL/GenBank/DDBJ databases">
        <title>The chitinases involved in constricting ring structure development in the nematode-trapping fungus Drechslerella dactyloides.</title>
        <authorList>
            <person name="Wang R."/>
            <person name="Zhang L."/>
            <person name="Tang P."/>
            <person name="Li S."/>
            <person name="Liang L."/>
        </authorList>
    </citation>
    <scope>NUCLEOTIDE SEQUENCE</scope>
    <source>
        <strain evidence="4">YMF1.00031</strain>
    </source>
</reference>
<dbReference type="FunFam" id="3.10.110.10:FF:000026">
    <property type="entry name" value="Ubiquitin-conjugating enzyme E2 variant"/>
    <property type="match status" value="1"/>
</dbReference>
<feature type="region of interest" description="Disordered" evidence="2">
    <location>
        <begin position="408"/>
        <end position="475"/>
    </location>
</feature>
<dbReference type="Proteomes" id="UP001221413">
    <property type="component" value="Unassembled WGS sequence"/>
</dbReference>
<keyword evidence="1" id="KW-0833">Ubl conjugation pathway</keyword>
<dbReference type="CDD" id="cd23807">
    <property type="entry name" value="UEV_UBE2V"/>
    <property type="match status" value="1"/>
</dbReference>
<evidence type="ECO:0000259" key="3">
    <source>
        <dbReference type="PROSITE" id="PS50127"/>
    </source>
</evidence>
<dbReference type="InterPro" id="IPR000608">
    <property type="entry name" value="UBC"/>
</dbReference>
<evidence type="ECO:0000313" key="5">
    <source>
        <dbReference type="Proteomes" id="UP001221413"/>
    </source>
</evidence>
<organism evidence="4 5">
    <name type="scientific">Drechslerella dactyloides</name>
    <name type="common">Nematode-trapping fungus</name>
    <name type="synonym">Arthrobotrys dactyloides</name>
    <dbReference type="NCBI Taxonomy" id="74499"/>
    <lineage>
        <taxon>Eukaryota</taxon>
        <taxon>Fungi</taxon>
        <taxon>Dikarya</taxon>
        <taxon>Ascomycota</taxon>
        <taxon>Pezizomycotina</taxon>
        <taxon>Orbiliomycetes</taxon>
        <taxon>Orbiliales</taxon>
        <taxon>Orbiliaceae</taxon>
        <taxon>Drechslerella</taxon>
    </lineage>
</organism>
<name>A0AAD6IV21_DREDA</name>
<gene>
    <name evidence="4" type="ORF">Dda_6005</name>
</gene>
<accession>A0AAD6IV21</accession>